<dbReference type="Gene3D" id="2.130.10.10">
    <property type="entry name" value="YVTN repeat-like/Quinoprotein amine dehydrogenase"/>
    <property type="match status" value="1"/>
</dbReference>
<evidence type="ECO:0000313" key="2">
    <source>
        <dbReference type="Proteomes" id="UP001302059"/>
    </source>
</evidence>
<keyword evidence="2" id="KW-1185">Reference proteome</keyword>
<proteinExistence type="predicted"/>
<protein>
    <recommendedName>
        <fullName evidence="3">WD40 repeat domain-containing protein</fullName>
    </recommendedName>
</protein>
<dbReference type="InterPro" id="IPR011044">
    <property type="entry name" value="Quino_amine_DH_bsu"/>
</dbReference>
<dbReference type="EMBL" id="JASNGB010000056">
    <property type="protein sequence ID" value="MDL2344086.1"/>
    <property type="molecule type" value="Genomic_DNA"/>
</dbReference>
<sequence>MAYSPDGRWLATWGGRVLLRDARTRVATGEFRFWRVTTGAQVTSVRQAEALAWNFAFLPGAQDFVGACAQPQLVRGTLGSDPFRRVGAVHPPGINAVATGPGVLVSAGGDDRVLVSPLPGLSPLRRAVNPQGTLLAVGDVRGTVD</sequence>
<gene>
    <name evidence="1" type="ORF">QOL99_07965</name>
</gene>
<evidence type="ECO:0000313" key="1">
    <source>
        <dbReference type="EMBL" id="MDL2344086.1"/>
    </source>
</evidence>
<dbReference type="Proteomes" id="UP001302059">
    <property type="component" value="Unassembled WGS sequence"/>
</dbReference>
<comment type="caution">
    <text evidence="1">The sequence shown here is derived from an EMBL/GenBank/DDBJ whole genome shotgun (WGS) entry which is preliminary data.</text>
</comment>
<evidence type="ECO:0008006" key="3">
    <source>
        <dbReference type="Google" id="ProtNLM"/>
    </source>
</evidence>
<dbReference type="InterPro" id="IPR015943">
    <property type="entry name" value="WD40/YVTN_repeat-like_dom_sf"/>
</dbReference>
<accession>A0ABT7JGA6</accession>
<dbReference type="SUPFAM" id="SSF50969">
    <property type="entry name" value="YVTN repeat-like/Quinoprotein amine dehydrogenase"/>
    <property type="match status" value="1"/>
</dbReference>
<dbReference type="RefSeq" id="WP_285522835.1">
    <property type="nucleotide sequence ID" value="NZ_JASNGB010000056.1"/>
</dbReference>
<organism evidence="1 2">
    <name type="scientific">Deinococcus rhizophilus</name>
    <dbReference type="NCBI Taxonomy" id="3049544"/>
    <lineage>
        <taxon>Bacteria</taxon>
        <taxon>Thermotogati</taxon>
        <taxon>Deinococcota</taxon>
        <taxon>Deinococci</taxon>
        <taxon>Deinococcales</taxon>
        <taxon>Deinococcaceae</taxon>
        <taxon>Deinococcus</taxon>
    </lineage>
</organism>
<reference evidence="1 2" key="1">
    <citation type="submission" date="2023-05" db="EMBL/GenBank/DDBJ databases">
        <authorList>
            <person name="Gao F."/>
        </authorList>
    </citation>
    <scope>NUCLEOTIDE SEQUENCE [LARGE SCALE GENOMIC DNA]</scope>
    <source>
        <strain evidence="1 2">MIMF12</strain>
    </source>
</reference>
<name>A0ABT7JGA6_9DEIO</name>